<evidence type="ECO:0008006" key="4">
    <source>
        <dbReference type="Google" id="ProtNLM"/>
    </source>
</evidence>
<proteinExistence type="predicted"/>
<reference evidence="3" key="1">
    <citation type="submission" date="2014-09" db="EMBL/GenBank/DDBJ databases">
        <authorList>
            <person name="Magalhaes I.L.F."/>
            <person name="Oliveira U."/>
            <person name="Santos F.R."/>
            <person name="Vidigal T.H.D.A."/>
            <person name="Brescovit A.D."/>
            <person name="Santos A.J."/>
        </authorList>
    </citation>
    <scope>NUCLEOTIDE SEQUENCE</scope>
    <source>
        <tissue evidence="3">Shoot tissue taken approximately 20 cm above the soil surface</tissue>
    </source>
</reference>
<feature type="signal peptide" evidence="2">
    <location>
        <begin position="1"/>
        <end position="18"/>
    </location>
</feature>
<accession>A0A0A9HT50</accession>
<sequence>MPSVYLMIFLCVVGPTISNNNILLRICFVHFLICIHPVISGDITTVIIFPQGTDGIKFHTSMRNSQYK</sequence>
<evidence type="ECO:0000256" key="2">
    <source>
        <dbReference type="SAM" id="SignalP"/>
    </source>
</evidence>
<feature type="chain" id="PRO_5002048365" description="Secreted protein" evidence="2">
    <location>
        <begin position="19"/>
        <end position="68"/>
    </location>
</feature>
<keyword evidence="1" id="KW-0812">Transmembrane</keyword>
<dbReference type="AlphaFoldDB" id="A0A0A9HT50"/>
<dbReference type="EMBL" id="GBRH01161823">
    <property type="protein sequence ID" value="JAE36073.1"/>
    <property type="molecule type" value="Transcribed_RNA"/>
</dbReference>
<protein>
    <recommendedName>
        <fullName evidence="4">Secreted protein</fullName>
    </recommendedName>
</protein>
<evidence type="ECO:0000256" key="1">
    <source>
        <dbReference type="SAM" id="Phobius"/>
    </source>
</evidence>
<keyword evidence="2" id="KW-0732">Signal</keyword>
<evidence type="ECO:0000313" key="3">
    <source>
        <dbReference type="EMBL" id="JAE36073.1"/>
    </source>
</evidence>
<feature type="transmembrane region" description="Helical" evidence="1">
    <location>
        <begin position="28"/>
        <end position="49"/>
    </location>
</feature>
<reference evidence="3" key="2">
    <citation type="journal article" date="2015" name="Data Brief">
        <title>Shoot transcriptome of the giant reed, Arundo donax.</title>
        <authorList>
            <person name="Barrero R.A."/>
            <person name="Guerrero F.D."/>
            <person name="Moolhuijzen P."/>
            <person name="Goolsby J.A."/>
            <person name="Tidwell J."/>
            <person name="Bellgard S.E."/>
            <person name="Bellgard M.I."/>
        </authorList>
    </citation>
    <scope>NUCLEOTIDE SEQUENCE</scope>
    <source>
        <tissue evidence="3">Shoot tissue taken approximately 20 cm above the soil surface</tissue>
    </source>
</reference>
<keyword evidence="1" id="KW-1133">Transmembrane helix</keyword>
<name>A0A0A9HT50_ARUDO</name>
<keyword evidence="1" id="KW-0472">Membrane</keyword>
<organism evidence="3">
    <name type="scientific">Arundo donax</name>
    <name type="common">Giant reed</name>
    <name type="synonym">Donax arundinaceus</name>
    <dbReference type="NCBI Taxonomy" id="35708"/>
    <lineage>
        <taxon>Eukaryota</taxon>
        <taxon>Viridiplantae</taxon>
        <taxon>Streptophyta</taxon>
        <taxon>Embryophyta</taxon>
        <taxon>Tracheophyta</taxon>
        <taxon>Spermatophyta</taxon>
        <taxon>Magnoliopsida</taxon>
        <taxon>Liliopsida</taxon>
        <taxon>Poales</taxon>
        <taxon>Poaceae</taxon>
        <taxon>PACMAD clade</taxon>
        <taxon>Arundinoideae</taxon>
        <taxon>Arundineae</taxon>
        <taxon>Arundo</taxon>
    </lineage>
</organism>